<dbReference type="InterPro" id="IPR036291">
    <property type="entry name" value="NAD(P)-bd_dom_sf"/>
</dbReference>
<proteinExistence type="predicted"/>
<dbReference type="Gene3D" id="3.40.50.720">
    <property type="entry name" value="NAD(P)-binding Rossmann-like Domain"/>
    <property type="match status" value="1"/>
</dbReference>
<dbReference type="Proteomes" id="UP001518872">
    <property type="component" value="Unassembled WGS sequence"/>
</dbReference>
<evidence type="ECO:0000313" key="2">
    <source>
        <dbReference type="EMBL" id="MBM7079687.1"/>
    </source>
</evidence>
<accession>A0ABS2IZD6</accession>
<feature type="domain" description="NAD-dependent epimerase/dehydratase" evidence="1">
    <location>
        <begin position="6"/>
        <end position="208"/>
    </location>
</feature>
<protein>
    <submittedName>
        <fullName evidence="2">NAD-dependent epimerase/dehydratase family protein</fullName>
    </submittedName>
</protein>
<keyword evidence="3" id="KW-1185">Reference proteome</keyword>
<organism evidence="2 3">
    <name type="scientific">Micromonospora humida</name>
    <dbReference type="NCBI Taxonomy" id="2809018"/>
    <lineage>
        <taxon>Bacteria</taxon>
        <taxon>Bacillati</taxon>
        <taxon>Actinomycetota</taxon>
        <taxon>Actinomycetes</taxon>
        <taxon>Micromonosporales</taxon>
        <taxon>Micromonosporaceae</taxon>
        <taxon>Micromonospora</taxon>
    </lineage>
</organism>
<evidence type="ECO:0000313" key="3">
    <source>
        <dbReference type="Proteomes" id="UP001518872"/>
    </source>
</evidence>
<reference evidence="2 3" key="1">
    <citation type="submission" date="2021-02" db="EMBL/GenBank/DDBJ databases">
        <authorList>
            <person name="Ra J.-S."/>
        </authorList>
    </citation>
    <scope>NUCLEOTIDE SEQUENCE [LARGE SCALE GENOMIC DNA]</scope>
    <source>
        <strain evidence="2 3">MMS20-R1-14</strain>
    </source>
</reference>
<gene>
    <name evidence="2" type="ORF">JQX11_25575</name>
</gene>
<dbReference type="EMBL" id="JAFEUC010000014">
    <property type="protein sequence ID" value="MBM7079687.1"/>
    <property type="molecule type" value="Genomic_DNA"/>
</dbReference>
<evidence type="ECO:0000259" key="1">
    <source>
        <dbReference type="Pfam" id="PF01370"/>
    </source>
</evidence>
<sequence>MSLHVIVGAGPVGTATAHHLAERGEQVRLVTRRGTGPVDPAIERIAADAADTDRLTTLTDGAVALYNCANPAYHRWATDWPPLADALLTTAERTGAVLATVGCLYGYGPVDAPMTEDTPLAATGTKGRIRNRMWTEALAAHRAGRVRTSEVRGSDYLGAEGNSLLPLVLPKVLAGQRVLLPVNWDAAHTWTYVGDVVRTLVAAAADERAWGHAWHVPSPAPTSVRELAVRAAELADAPPPKLTRLPYPLLWLGGLTDPFARELRETAHQFARPFVMDSTRATTVLGITPTPLDEALTATVRTLTATLGTPTPAGATP</sequence>
<comment type="caution">
    <text evidence="2">The sequence shown here is derived from an EMBL/GenBank/DDBJ whole genome shotgun (WGS) entry which is preliminary data.</text>
</comment>
<dbReference type="SUPFAM" id="SSF51735">
    <property type="entry name" value="NAD(P)-binding Rossmann-fold domains"/>
    <property type="match status" value="1"/>
</dbReference>
<dbReference type="InterPro" id="IPR001509">
    <property type="entry name" value="Epimerase_deHydtase"/>
</dbReference>
<dbReference type="RefSeq" id="WP_204927491.1">
    <property type="nucleotide sequence ID" value="NZ_JAFEUC010000014.1"/>
</dbReference>
<name>A0ABS2IZD6_9ACTN</name>
<dbReference type="Pfam" id="PF01370">
    <property type="entry name" value="Epimerase"/>
    <property type="match status" value="1"/>
</dbReference>